<comment type="caution">
    <text evidence="2">The sequence shown here is derived from an EMBL/GenBank/DDBJ whole genome shotgun (WGS) entry which is preliminary data.</text>
</comment>
<evidence type="ECO:0000313" key="2">
    <source>
        <dbReference type="EMBL" id="KAJ6039044.1"/>
    </source>
</evidence>
<reference evidence="2" key="1">
    <citation type="journal article" date="2023" name="IMA Fungus">
        <title>Comparative genomic study of the Penicillium genus elucidates a diverse pangenome and 15 lateral gene transfer events.</title>
        <authorList>
            <person name="Petersen C."/>
            <person name="Sorensen T."/>
            <person name="Nielsen M.R."/>
            <person name="Sondergaard T.E."/>
            <person name="Sorensen J.L."/>
            <person name="Fitzpatrick D.A."/>
            <person name="Frisvad J.C."/>
            <person name="Nielsen K.L."/>
        </authorList>
    </citation>
    <scope>NUCLEOTIDE SEQUENCE</scope>
    <source>
        <strain evidence="2">IBT 15450</strain>
    </source>
</reference>
<evidence type="ECO:0000313" key="3">
    <source>
        <dbReference type="Proteomes" id="UP001219568"/>
    </source>
</evidence>
<evidence type="ECO:0000256" key="1">
    <source>
        <dbReference type="SAM" id="MobiDB-lite"/>
    </source>
</evidence>
<protein>
    <recommendedName>
        <fullName evidence="4">F-box domain-containing protein</fullName>
    </recommendedName>
</protein>
<organism evidence="2 3">
    <name type="scientific">Penicillium canescens</name>
    <dbReference type="NCBI Taxonomy" id="5083"/>
    <lineage>
        <taxon>Eukaryota</taxon>
        <taxon>Fungi</taxon>
        <taxon>Dikarya</taxon>
        <taxon>Ascomycota</taxon>
        <taxon>Pezizomycotina</taxon>
        <taxon>Eurotiomycetes</taxon>
        <taxon>Eurotiomycetidae</taxon>
        <taxon>Eurotiales</taxon>
        <taxon>Aspergillaceae</taxon>
        <taxon>Penicillium</taxon>
    </lineage>
</organism>
<evidence type="ECO:0008006" key="4">
    <source>
        <dbReference type="Google" id="ProtNLM"/>
    </source>
</evidence>
<proteinExistence type="predicted"/>
<dbReference type="Proteomes" id="UP001219568">
    <property type="component" value="Unassembled WGS sequence"/>
</dbReference>
<accession>A0AAD6IBH0</accession>
<gene>
    <name evidence="2" type="ORF">N7460_007076</name>
</gene>
<sequence>MCRILNLPPEIVVWVFESLDNIDDALHLARCCKYAFSVFDATSVRLKIFRSIISHASQHQHDLELNQAVHMHGHFSSEFYSTPSIPGNAVRRRWHLNMLEPLEYGKDIPEEVVWDIVSRWHGMRLLFAIYLDKAINEAYVNSTFSYTSGVNRPDTTEASASEGDMPKPSQIPGSCANGTIPEDRKGGYERFYKALTAQWVAIEKLWRVRSQVWPNAQKFDDAFDSTLRQWTNNPARPIREKLDIVEIVDFIWGFAGRKAFHVSDVPSWLEGEDDLVRDQYIDQNESEVGDWGFFVRSVIQFLRPPQIIQLVLSSWYPSSWNYDRPGFLRHLGLFDTWDGVLVDDQDSPMSDNWVPLDIVDDDVGNSFAHMDNSKEVERRWEKYREVLWPKEIKGKLFLQTTAEREILCKISESS</sequence>
<feature type="region of interest" description="Disordered" evidence="1">
    <location>
        <begin position="150"/>
        <end position="176"/>
    </location>
</feature>
<dbReference type="EMBL" id="JAQJZL010000006">
    <property type="protein sequence ID" value="KAJ6039044.1"/>
    <property type="molecule type" value="Genomic_DNA"/>
</dbReference>
<reference evidence="2" key="2">
    <citation type="submission" date="2023-01" db="EMBL/GenBank/DDBJ databases">
        <authorList>
            <person name="Petersen C."/>
        </authorList>
    </citation>
    <scope>NUCLEOTIDE SEQUENCE</scope>
    <source>
        <strain evidence="2">IBT 15450</strain>
    </source>
</reference>
<keyword evidence="3" id="KW-1185">Reference proteome</keyword>
<dbReference type="AlphaFoldDB" id="A0AAD6IBH0"/>
<name>A0AAD6IBH0_PENCN</name>